<dbReference type="EMBL" id="AWSQ01000001">
    <property type="protein sequence ID" value="KFX71722.1"/>
    <property type="molecule type" value="Genomic_DNA"/>
</dbReference>
<keyword evidence="2" id="KW-1185">Reference proteome</keyword>
<organism evidence="1 2">
    <name type="scientific">Pseudomonas taeanensis MS-3</name>
    <dbReference type="NCBI Taxonomy" id="1395571"/>
    <lineage>
        <taxon>Bacteria</taxon>
        <taxon>Pseudomonadati</taxon>
        <taxon>Pseudomonadota</taxon>
        <taxon>Gammaproteobacteria</taxon>
        <taxon>Pseudomonadales</taxon>
        <taxon>Pseudomonadaceae</taxon>
        <taxon>Pseudomonas</taxon>
    </lineage>
</organism>
<comment type="caution">
    <text evidence="1">The sequence shown here is derived from an EMBL/GenBank/DDBJ whole genome shotgun (WGS) entry which is preliminary data.</text>
</comment>
<dbReference type="Proteomes" id="UP000030063">
    <property type="component" value="Unassembled WGS sequence"/>
</dbReference>
<reference evidence="1 2" key="1">
    <citation type="journal article" date="2014" name="Genome Announc.">
        <title>Draft Genome Sequence of Petroleum Oil-Degrading Marine Bacterium Pseudomonas taeanensis Strain MS-3, Isolated from a Crude Oil-Contaminated Seashore.</title>
        <authorList>
            <person name="Lee S.Y."/>
            <person name="Kim S.H."/>
            <person name="Lee D.G."/>
            <person name="Shin S."/>
            <person name="Yun S.H."/>
            <person name="Choi C.W."/>
            <person name="Chung Y.H."/>
            <person name="Choi J.S."/>
            <person name="Kahng H.Y."/>
            <person name="Kim S.I."/>
        </authorList>
    </citation>
    <scope>NUCLEOTIDE SEQUENCE [LARGE SCALE GENOMIC DNA]</scope>
    <source>
        <strain evidence="1 2">MS-3</strain>
    </source>
</reference>
<accession>A0A0A1YP60</accession>
<proteinExistence type="predicted"/>
<evidence type="ECO:0000313" key="1">
    <source>
        <dbReference type="EMBL" id="KFX71722.1"/>
    </source>
</evidence>
<evidence type="ECO:0000313" key="2">
    <source>
        <dbReference type="Proteomes" id="UP000030063"/>
    </source>
</evidence>
<gene>
    <name evidence="1" type="ORF">TMS3_0107305</name>
</gene>
<protein>
    <submittedName>
        <fullName evidence="1">Uncharacterized protein</fullName>
    </submittedName>
</protein>
<name>A0A0A1YP60_9PSED</name>
<dbReference type="AlphaFoldDB" id="A0A0A1YP60"/>
<sequence>MIQGVHGVHLISINANGFHKSLKNEHSAREIPTCPKLIQLGFLDLVEERRQSDGKCFQHTLAFSLGLGS</sequence>